<name>A0A4U2Z362_9BACT</name>
<dbReference type="GO" id="GO:0006534">
    <property type="term" value="P:cysteine metabolic process"/>
    <property type="evidence" value="ECO:0007669"/>
    <property type="project" value="InterPro"/>
</dbReference>
<proteinExistence type="inferred from homology"/>
<keyword evidence="5 15" id="KW-0808">Transferase</keyword>
<dbReference type="InterPro" id="IPR016454">
    <property type="entry name" value="Cysteine_dSase"/>
</dbReference>
<keyword evidence="9" id="KW-0408">Iron</keyword>
<evidence type="ECO:0000256" key="3">
    <source>
        <dbReference type="ARBA" id="ARBA00006490"/>
    </source>
</evidence>
<comment type="similarity">
    <text evidence="3">Belongs to the class-V pyridoxal-phosphate-dependent aminotransferase family. NifS/IscS subfamily.</text>
</comment>
<evidence type="ECO:0000313" key="16">
    <source>
        <dbReference type="Proteomes" id="UP000309561"/>
    </source>
</evidence>
<dbReference type="Gene3D" id="1.10.260.50">
    <property type="match status" value="1"/>
</dbReference>
<dbReference type="RefSeq" id="WP_137014565.1">
    <property type="nucleotide sequence ID" value="NZ_SZPX01000007.1"/>
</dbReference>
<evidence type="ECO:0000256" key="6">
    <source>
        <dbReference type="ARBA" id="ARBA00022714"/>
    </source>
</evidence>
<dbReference type="NCBIfam" id="TIGR03403">
    <property type="entry name" value="nifS_epsilon"/>
    <property type="match status" value="1"/>
</dbReference>
<dbReference type="GO" id="GO:0031071">
    <property type="term" value="F:cysteine desulfurase activity"/>
    <property type="evidence" value="ECO:0007669"/>
    <property type="project" value="UniProtKB-EC"/>
</dbReference>
<dbReference type="Gene3D" id="3.90.1150.10">
    <property type="entry name" value="Aspartate Aminotransferase, domain 1"/>
    <property type="match status" value="1"/>
</dbReference>
<dbReference type="GO" id="GO:0051537">
    <property type="term" value="F:2 iron, 2 sulfur cluster binding"/>
    <property type="evidence" value="ECO:0007669"/>
    <property type="project" value="UniProtKB-KW"/>
</dbReference>
<dbReference type="InterPro" id="IPR015421">
    <property type="entry name" value="PyrdxlP-dep_Trfase_major"/>
</dbReference>
<dbReference type="InterPro" id="IPR000192">
    <property type="entry name" value="Aminotrans_V_dom"/>
</dbReference>
<keyword evidence="6" id="KW-0001">2Fe-2S</keyword>
<dbReference type="PROSITE" id="PS00595">
    <property type="entry name" value="AA_TRANSFER_CLASS_5"/>
    <property type="match status" value="1"/>
</dbReference>
<evidence type="ECO:0000256" key="4">
    <source>
        <dbReference type="ARBA" id="ARBA00012239"/>
    </source>
</evidence>
<evidence type="ECO:0000256" key="10">
    <source>
        <dbReference type="ARBA" id="ARBA00023014"/>
    </source>
</evidence>
<keyword evidence="8" id="KW-0663">Pyridoxal phosphate</keyword>
<protein>
    <recommendedName>
        <fullName evidence="4">cysteine desulfurase</fullName>
        <ecNumber evidence="4">2.8.1.7</ecNumber>
    </recommendedName>
</protein>
<dbReference type="InterPro" id="IPR015422">
    <property type="entry name" value="PyrdxlP-dep_Trfase_small"/>
</dbReference>
<dbReference type="PIRSF" id="PIRSF005572">
    <property type="entry name" value="NifS"/>
    <property type="match status" value="1"/>
</dbReference>
<evidence type="ECO:0000256" key="7">
    <source>
        <dbReference type="ARBA" id="ARBA00022723"/>
    </source>
</evidence>
<keyword evidence="13" id="KW-0175">Coiled coil</keyword>
<accession>A0A4U2Z362</accession>
<feature type="domain" description="Aminotransferase class V" evidence="14">
    <location>
        <begin position="3"/>
        <end position="366"/>
    </location>
</feature>
<dbReference type="PANTHER" id="PTHR11601:SF34">
    <property type="entry name" value="CYSTEINE DESULFURASE"/>
    <property type="match status" value="1"/>
</dbReference>
<comment type="caution">
    <text evidence="15">The sequence shown here is derived from an EMBL/GenBank/DDBJ whole genome shotgun (WGS) entry which is preliminary data.</text>
</comment>
<organism evidence="15 16">
    <name type="scientific">Sulfurimonas crateris</name>
    <dbReference type="NCBI Taxonomy" id="2574727"/>
    <lineage>
        <taxon>Bacteria</taxon>
        <taxon>Pseudomonadati</taxon>
        <taxon>Campylobacterota</taxon>
        <taxon>Epsilonproteobacteria</taxon>
        <taxon>Campylobacterales</taxon>
        <taxon>Sulfurimonadaceae</taxon>
        <taxon>Sulfurimonas</taxon>
    </lineage>
</organism>
<evidence type="ECO:0000256" key="5">
    <source>
        <dbReference type="ARBA" id="ARBA00022679"/>
    </source>
</evidence>
<sequence length="404" mass="43973">MQVYLDNNATTMVDPLVAQAMGPFFSEIYGNPNSLHKFGTASHPALKKAMDQVYKALNASDNDDIIFTSCATESNNWVLKSVYLDHIVNGDKNHIITTEIEHPSVYAACKALEEQGVKVTYLPVNHEGVVEAHVVKSFITDKTALVSVMWASNETGVINPIKEIGEICKEKGVLFHTDGVQAVGKIPVDLQDVHVDFLSMSAHKFHGPKGVGALYIKDSQPLSPLLNGGEHMGGRRSGTLNVPYIVAMGKAIELATTDIEEKIASIRAKRDRLEDALLELSDTFVVGDRENRTPNTILISIRGVEGEGMLWDLNNAQVGASTGSACASEDLQANTVMLAIGADNELAHTGIRLSLSRFTTDEEIDYTIEHFKKAVFRLRAISSSFAKVGPTPGGESKECELHFH</sequence>
<keyword evidence="16" id="KW-1185">Reference proteome</keyword>
<evidence type="ECO:0000259" key="14">
    <source>
        <dbReference type="Pfam" id="PF00266"/>
    </source>
</evidence>
<comment type="cofactor">
    <cofactor evidence="1 12">
        <name>pyridoxal 5'-phosphate</name>
        <dbReference type="ChEBI" id="CHEBI:597326"/>
    </cofactor>
</comment>
<keyword evidence="7" id="KW-0479">Metal-binding</keyword>
<dbReference type="EMBL" id="SZPX01000007">
    <property type="protein sequence ID" value="TKI68597.1"/>
    <property type="molecule type" value="Genomic_DNA"/>
</dbReference>
<evidence type="ECO:0000256" key="13">
    <source>
        <dbReference type="SAM" id="Coils"/>
    </source>
</evidence>
<evidence type="ECO:0000256" key="2">
    <source>
        <dbReference type="ARBA" id="ARBA00003120"/>
    </source>
</evidence>
<evidence type="ECO:0000256" key="11">
    <source>
        <dbReference type="ARBA" id="ARBA00050776"/>
    </source>
</evidence>
<dbReference type="Gene3D" id="3.40.640.10">
    <property type="entry name" value="Type I PLP-dependent aspartate aminotransferase-like (Major domain)"/>
    <property type="match status" value="1"/>
</dbReference>
<evidence type="ECO:0000256" key="1">
    <source>
        <dbReference type="ARBA" id="ARBA00001933"/>
    </source>
</evidence>
<dbReference type="InterPro" id="IPR020578">
    <property type="entry name" value="Aminotrans_V_PyrdxlP_BS"/>
</dbReference>
<dbReference type="AlphaFoldDB" id="A0A4U2Z362"/>
<evidence type="ECO:0000256" key="12">
    <source>
        <dbReference type="RuleBase" id="RU004504"/>
    </source>
</evidence>
<dbReference type="PANTHER" id="PTHR11601">
    <property type="entry name" value="CYSTEINE DESULFURYLASE FAMILY MEMBER"/>
    <property type="match status" value="1"/>
</dbReference>
<dbReference type="Proteomes" id="UP000309561">
    <property type="component" value="Unassembled WGS sequence"/>
</dbReference>
<feature type="coiled-coil region" evidence="13">
    <location>
        <begin position="256"/>
        <end position="283"/>
    </location>
</feature>
<keyword evidence="10" id="KW-0411">Iron-sulfur</keyword>
<dbReference type="FunFam" id="3.40.640.10:FF:000084">
    <property type="entry name" value="IscS-like cysteine desulfurase"/>
    <property type="match status" value="1"/>
</dbReference>
<dbReference type="GO" id="GO:0046872">
    <property type="term" value="F:metal ion binding"/>
    <property type="evidence" value="ECO:0007669"/>
    <property type="project" value="UniProtKB-KW"/>
</dbReference>
<dbReference type="OrthoDB" id="9808002at2"/>
<comment type="catalytic activity">
    <reaction evidence="11">
        <text>(sulfur carrier)-H + L-cysteine = (sulfur carrier)-SH + L-alanine</text>
        <dbReference type="Rhea" id="RHEA:43892"/>
        <dbReference type="Rhea" id="RHEA-COMP:14737"/>
        <dbReference type="Rhea" id="RHEA-COMP:14739"/>
        <dbReference type="ChEBI" id="CHEBI:29917"/>
        <dbReference type="ChEBI" id="CHEBI:35235"/>
        <dbReference type="ChEBI" id="CHEBI:57972"/>
        <dbReference type="ChEBI" id="CHEBI:64428"/>
        <dbReference type="EC" id="2.8.1.7"/>
    </reaction>
</comment>
<reference evidence="15 16" key="1">
    <citation type="submission" date="2019-04" db="EMBL/GenBank/DDBJ databases">
        <title>Sulfurimonas crateris sp. nov. a facultative anaerobic sulfur-oxidizing chemolithautotrophic bacterium isolated from a terrestrial mud vulcano.</title>
        <authorList>
            <person name="Ratnikova N.M."/>
            <person name="Slobodkin A.I."/>
            <person name="Merkel A.Y."/>
            <person name="Novikov A."/>
            <person name="Bonch-Osmolovskaya E.A."/>
            <person name="Slobodkina G.B."/>
        </authorList>
    </citation>
    <scope>NUCLEOTIDE SEQUENCE [LARGE SCALE GENOMIC DNA]</scope>
    <source>
        <strain evidence="15 16">SN118</strain>
    </source>
</reference>
<dbReference type="InterPro" id="IPR017773">
    <property type="entry name" value="Cys_deSase_NifS_proteobacteria"/>
</dbReference>
<dbReference type="EC" id="2.8.1.7" evidence="4"/>
<evidence type="ECO:0000256" key="9">
    <source>
        <dbReference type="ARBA" id="ARBA00023004"/>
    </source>
</evidence>
<gene>
    <name evidence="15" type="primary">nifS</name>
    <name evidence="15" type="ORF">FCU45_09230</name>
</gene>
<evidence type="ECO:0000256" key="8">
    <source>
        <dbReference type="ARBA" id="ARBA00022898"/>
    </source>
</evidence>
<dbReference type="SUPFAM" id="SSF53383">
    <property type="entry name" value="PLP-dependent transferases"/>
    <property type="match status" value="1"/>
</dbReference>
<dbReference type="Pfam" id="PF00266">
    <property type="entry name" value="Aminotran_5"/>
    <property type="match status" value="1"/>
</dbReference>
<evidence type="ECO:0000313" key="15">
    <source>
        <dbReference type="EMBL" id="TKI68597.1"/>
    </source>
</evidence>
<comment type="function">
    <text evidence="2">Catalyzes the removal of elemental sulfur atoms from cysteine to produce alanine. Seems to participate in the biosynthesis of the nitrogenase metalloclusters by providing the inorganic sulfur required for the Fe-S core formation.</text>
</comment>
<dbReference type="InterPro" id="IPR015424">
    <property type="entry name" value="PyrdxlP-dep_Trfase"/>
</dbReference>